<name>A0A1B9IP69_9TREE</name>
<dbReference type="AlphaFoldDB" id="A0A1B9IP69"/>
<accession>A0A1B9IP69</accession>
<evidence type="ECO:0000313" key="2">
    <source>
        <dbReference type="Proteomes" id="UP000092583"/>
    </source>
</evidence>
<gene>
    <name evidence="1" type="ORF">L486_04783</name>
</gene>
<dbReference type="EMBL" id="KI669463">
    <property type="protein sequence ID" value="OCF57327.1"/>
    <property type="molecule type" value="Genomic_DNA"/>
</dbReference>
<keyword evidence="2" id="KW-1185">Reference proteome</keyword>
<dbReference type="Proteomes" id="UP000092583">
    <property type="component" value="Unassembled WGS sequence"/>
</dbReference>
<evidence type="ECO:0000313" key="1">
    <source>
        <dbReference type="EMBL" id="OCF57327.1"/>
    </source>
</evidence>
<reference evidence="1 2" key="1">
    <citation type="submission" date="2013-07" db="EMBL/GenBank/DDBJ databases">
        <title>The Genome Sequence of Kwoniella mangroviensis CBS10435.</title>
        <authorList>
            <consortium name="The Broad Institute Genome Sequencing Platform"/>
            <person name="Cuomo C."/>
            <person name="Litvintseva A."/>
            <person name="Chen Y."/>
            <person name="Heitman J."/>
            <person name="Sun S."/>
            <person name="Springer D."/>
            <person name="Dromer F."/>
            <person name="Young S.K."/>
            <person name="Zeng Q."/>
            <person name="Gargeya S."/>
            <person name="Fitzgerald M."/>
            <person name="Abouelleil A."/>
            <person name="Alvarado L."/>
            <person name="Berlin A.M."/>
            <person name="Chapman S.B."/>
            <person name="Dewar J."/>
            <person name="Goldberg J."/>
            <person name="Griggs A."/>
            <person name="Gujja S."/>
            <person name="Hansen M."/>
            <person name="Howarth C."/>
            <person name="Imamovic A."/>
            <person name="Larimer J."/>
            <person name="McCowan C."/>
            <person name="Murphy C."/>
            <person name="Pearson M."/>
            <person name="Priest M."/>
            <person name="Roberts A."/>
            <person name="Saif S."/>
            <person name="Shea T."/>
            <person name="Sykes S."/>
            <person name="Wortman J."/>
            <person name="Nusbaum C."/>
            <person name="Birren B."/>
        </authorList>
    </citation>
    <scope>NUCLEOTIDE SEQUENCE [LARGE SCALE GENOMIC DNA]</scope>
    <source>
        <strain evidence="1 2">CBS 10435</strain>
    </source>
</reference>
<sequence>MDEITPLLSPVTPDDTNDFVSEACEIILVEGSETNENVRSTAIDEYHEMIRRTAEDEDQNKLAFASLPFDTNSKLNGITDEPELDKPKLVDTMITRLLKSRDHQLPPLPENLEHLILSEAEGLQGLRRYAEGIKACYTEECEEAGELKHEYALGE</sequence>
<proteinExistence type="predicted"/>
<reference evidence="2" key="2">
    <citation type="submission" date="2013-12" db="EMBL/GenBank/DDBJ databases">
        <title>Evolution of pathogenesis and genome organization in the Tremellales.</title>
        <authorList>
            <person name="Cuomo C."/>
            <person name="Litvintseva A."/>
            <person name="Heitman J."/>
            <person name="Chen Y."/>
            <person name="Sun S."/>
            <person name="Springer D."/>
            <person name="Dromer F."/>
            <person name="Young S."/>
            <person name="Zeng Q."/>
            <person name="Chapman S."/>
            <person name="Gujja S."/>
            <person name="Saif S."/>
            <person name="Birren B."/>
        </authorList>
    </citation>
    <scope>NUCLEOTIDE SEQUENCE [LARGE SCALE GENOMIC DNA]</scope>
    <source>
        <strain evidence="2">CBS 10435</strain>
    </source>
</reference>
<organism evidence="1 2">
    <name type="scientific">Kwoniella mangroviensis CBS 10435</name>
    <dbReference type="NCBI Taxonomy" id="1331196"/>
    <lineage>
        <taxon>Eukaryota</taxon>
        <taxon>Fungi</taxon>
        <taxon>Dikarya</taxon>
        <taxon>Basidiomycota</taxon>
        <taxon>Agaricomycotina</taxon>
        <taxon>Tremellomycetes</taxon>
        <taxon>Tremellales</taxon>
        <taxon>Cryptococcaceae</taxon>
        <taxon>Kwoniella</taxon>
    </lineage>
</organism>
<protein>
    <submittedName>
        <fullName evidence="1">Uncharacterized protein</fullName>
    </submittedName>
</protein>